<accession>A0AAW0QXS0</accession>
<comment type="caution">
    <text evidence="6">The sequence shown here is derived from an EMBL/GenBank/DDBJ whole genome shotgun (WGS) entry which is preliminary data.</text>
</comment>
<dbReference type="InterPro" id="IPR020843">
    <property type="entry name" value="ER"/>
</dbReference>
<reference evidence="6 7" key="1">
    <citation type="submission" date="2023-01" db="EMBL/GenBank/DDBJ databases">
        <title>Analysis of 21 Apiospora genomes using comparative genomics revels a genus with tremendous synthesis potential of carbohydrate active enzymes and secondary metabolites.</title>
        <authorList>
            <person name="Sorensen T."/>
        </authorList>
    </citation>
    <scope>NUCLEOTIDE SEQUENCE [LARGE SCALE GENOMIC DNA]</scope>
    <source>
        <strain evidence="6 7">CBS 117206</strain>
    </source>
</reference>
<name>A0AAW0QXS0_9PEZI</name>
<gene>
    <name evidence="6" type="ORF">PG999_007215</name>
</gene>
<keyword evidence="7" id="KW-1185">Reference proteome</keyword>
<dbReference type="PANTHER" id="PTHR48106">
    <property type="entry name" value="QUINONE OXIDOREDUCTASE PIG3-RELATED"/>
    <property type="match status" value="1"/>
</dbReference>
<dbReference type="FunFam" id="3.40.50.720:FF:000053">
    <property type="entry name" value="Quinone oxidoreductase 1"/>
    <property type="match status" value="1"/>
</dbReference>
<dbReference type="EMBL" id="JAQQWP010000006">
    <property type="protein sequence ID" value="KAK8115146.1"/>
    <property type="molecule type" value="Genomic_DNA"/>
</dbReference>
<dbReference type="GO" id="GO:0070402">
    <property type="term" value="F:NADPH binding"/>
    <property type="evidence" value="ECO:0007669"/>
    <property type="project" value="TreeGrafter"/>
</dbReference>
<dbReference type="InterPro" id="IPR011032">
    <property type="entry name" value="GroES-like_sf"/>
</dbReference>
<feature type="domain" description="Enoyl reductase (ER)" evidence="5">
    <location>
        <begin position="17"/>
        <end position="334"/>
    </location>
</feature>
<dbReference type="InterPro" id="IPR047618">
    <property type="entry name" value="QOR-like"/>
</dbReference>
<sequence length="338" mass="36088">MASIPKTMSGILIEEPGDAEVLKWKTDLAVPQLSEGKILVKNEWVGVNYIDTYFRKGLYKAPMPMITGGEAGGIVVDVHPSVSNFKPGDRVGYLSSTRGSYAQYNVISPHTCIKLPDSISTQTAAASLLQGLTALTFIREAYPVKAGDWILVHAAAGGVGSILCEMCSSIGAKVIGTAGTPEKMETAKKNGAQWVISSRKTGDEIVAEVMKITEGHGIDCVFDGVGAATFEADLQLAARKATLCVFGNASGAVPPVDPLRLSAGTPAKNLKLMRPTLFGYVVTAEEYHTYATELLGMIEKGIVKLEKTSTYQLENAKQAHIDLESRKTTGKLLLQVPQ</sequence>
<dbReference type="Pfam" id="PF00107">
    <property type="entry name" value="ADH_zinc_N"/>
    <property type="match status" value="1"/>
</dbReference>
<dbReference type="PANTHER" id="PTHR48106:SF13">
    <property type="entry name" value="QUINONE OXIDOREDUCTASE-RELATED"/>
    <property type="match status" value="1"/>
</dbReference>
<dbReference type="SUPFAM" id="SSF51735">
    <property type="entry name" value="NAD(P)-binding Rossmann-fold domains"/>
    <property type="match status" value="1"/>
</dbReference>
<dbReference type="GO" id="GO:0035925">
    <property type="term" value="F:mRNA 3'-UTR AU-rich region binding"/>
    <property type="evidence" value="ECO:0007669"/>
    <property type="project" value="TreeGrafter"/>
</dbReference>
<evidence type="ECO:0000256" key="2">
    <source>
        <dbReference type="ARBA" id="ARBA00023002"/>
    </source>
</evidence>
<dbReference type="SUPFAM" id="SSF50129">
    <property type="entry name" value="GroES-like"/>
    <property type="match status" value="1"/>
</dbReference>
<dbReference type="InterPro" id="IPR013154">
    <property type="entry name" value="ADH-like_N"/>
</dbReference>
<dbReference type="AlphaFoldDB" id="A0AAW0QXS0"/>
<evidence type="ECO:0000259" key="5">
    <source>
        <dbReference type="SMART" id="SM00829"/>
    </source>
</evidence>
<keyword evidence="2" id="KW-0560">Oxidoreductase</keyword>
<dbReference type="GO" id="GO:0005829">
    <property type="term" value="C:cytosol"/>
    <property type="evidence" value="ECO:0007669"/>
    <property type="project" value="TreeGrafter"/>
</dbReference>
<organism evidence="6 7">
    <name type="scientific">Apiospora kogelbergensis</name>
    <dbReference type="NCBI Taxonomy" id="1337665"/>
    <lineage>
        <taxon>Eukaryota</taxon>
        <taxon>Fungi</taxon>
        <taxon>Dikarya</taxon>
        <taxon>Ascomycota</taxon>
        <taxon>Pezizomycotina</taxon>
        <taxon>Sordariomycetes</taxon>
        <taxon>Xylariomycetidae</taxon>
        <taxon>Amphisphaeriales</taxon>
        <taxon>Apiosporaceae</taxon>
        <taxon>Apiospora</taxon>
    </lineage>
</organism>
<dbReference type="GO" id="GO:0003960">
    <property type="term" value="F:quinone reductase (NADPH) activity"/>
    <property type="evidence" value="ECO:0007669"/>
    <property type="project" value="InterPro"/>
</dbReference>
<dbReference type="SMART" id="SM00829">
    <property type="entry name" value="PKS_ER"/>
    <property type="match status" value="1"/>
</dbReference>
<keyword evidence="1" id="KW-0521">NADP</keyword>
<dbReference type="InterPro" id="IPR036291">
    <property type="entry name" value="NAD(P)-bd_dom_sf"/>
</dbReference>
<evidence type="ECO:0000256" key="3">
    <source>
        <dbReference type="ARBA" id="ARBA00043088"/>
    </source>
</evidence>
<dbReference type="Proteomes" id="UP001392437">
    <property type="component" value="Unassembled WGS sequence"/>
</dbReference>
<dbReference type="Pfam" id="PF08240">
    <property type="entry name" value="ADH_N"/>
    <property type="match status" value="1"/>
</dbReference>
<evidence type="ECO:0000313" key="7">
    <source>
        <dbReference type="Proteomes" id="UP001392437"/>
    </source>
</evidence>
<proteinExistence type="predicted"/>
<dbReference type="CDD" id="cd05286">
    <property type="entry name" value="QOR2"/>
    <property type="match status" value="1"/>
</dbReference>
<evidence type="ECO:0000256" key="1">
    <source>
        <dbReference type="ARBA" id="ARBA00022857"/>
    </source>
</evidence>
<protein>
    <recommendedName>
        <fullName evidence="4">Probable quinone oxidoreductase</fullName>
    </recommendedName>
    <alternativeName>
        <fullName evidence="3">NADPH:quinone reductase</fullName>
    </alternativeName>
</protein>
<evidence type="ECO:0000256" key="4">
    <source>
        <dbReference type="ARBA" id="ARBA00070796"/>
    </source>
</evidence>
<dbReference type="Gene3D" id="3.40.50.720">
    <property type="entry name" value="NAD(P)-binding Rossmann-like Domain"/>
    <property type="match status" value="1"/>
</dbReference>
<dbReference type="Gene3D" id="3.90.180.10">
    <property type="entry name" value="Medium-chain alcohol dehydrogenases, catalytic domain"/>
    <property type="match status" value="1"/>
</dbReference>
<dbReference type="InterPro" id="IPR013149">
    <property type="entry name" value="ADH-like_C"/>
</dbReference>
<evidence type="ECO:0000313" key="6">
    <source>
        <dbReference type="EMBL" id="KAK8115146.1"/>
    </source>
</evidence>